<dbReference type="Proteomes" id="UP001301388">
    <property type="component" value="Unassembled WGS sequence"/>
</dbReference>
<dbReference type="EMBL" id="JAYGIE010000005">
    <property type="protein sequence ID" value="MEA5476391.1"/>
    <property type="molecule type" value="Genomic_DNA"/>
</dbReference>
<evidence type="ECO:0000259" key="2">
    <source>
        <dbReference type="Pfam" id="PF13699"/>
    </source>
</evidence>
<gene>
    <name evidence="3" type="ORF">VB774_02050</name>
</gene>
<dbReference type="RefSeq" id="WP_323259444.1">
    <property type="nucleotide sequence ID" value="NZ_JAYGIE010000005.1"/>
</dbReference>
<proteinExistence type="predicted"/>
<comment type="caution">
    <text evidence="3">The sequence shown here is derived from an EMBL/GenBank/DDBJ whole genome shotgun (WGS) entry which is preliminary data.</text>
</comment>
<feature type="region of interest" description="Disordered" evidence="1">
    <location>
        <begin position="1"/>
        <end position="81"/>
    </location>
</feature>
<dbReference type="Pfam" id="PF13699">
    <property type="entry name" value="eCIS_core"/>
    <property type="match status" value="1"/>
</dbReference>
<evidence type="ECO:0000313" key="4">
    <source>
        <dbReference type="Proteomes" id="UP001301388"/>
    </source>
</evidence>
<feature type="compositionally biased region" description="Basic and acidic residues" evidence="1">
    <location>
        <begin position="1"/>
        <end position="11"/>
    </location>
</feature>
<feature type="domain" description="eCIS core" evidence="2">
    <location>
        <begin position="194"/>
        <end position="269"/>
    </location>
</feature>
<keyword evidence="4" id="KW-1185">Reference proteome</keyword>
<feature type="region of interest" description="Disordered" evidence="1">
    <location>
        <begin position="349"/>
        <end position="372"/>
    </location>
</feature>
<feature type="compositionally biased region" description="Polar residues" evidence="1">
    <location>
        <begin position="58"/>
        <end position="70"/>
    </location>
</feature>
<name>A0ABU5TE76_9CYAN</name>
<evidence type="ECO:0000313" key="3">
    <source>
        <dbReference type="EMBL" id="MEA5476391.1"/>
    </source>
</evidence>
<accession>A0ABU5TE76</accession>
<organism evidence="3 4">
    <name type="scientific">Pseudanabaena galeata UHCC 0370</name>
    <dbReference type="NCBI Taxonomy" id="3110310"/>
    <lineage>
        <taxon>Bacteria</taxon>
        <taxon>Bacillati</taxon>
        <taxon>Cyanobacteriota</taxon>
        <taxon>Cyanophyceae</taxon>
        <taxon>Pseudanabaenales</taxon>
        <taxon>Pseudanabaenaceae</taxon>
        <taxon>Pseudanabaena</taxon>
    </lineage>
</organism>
<reference evidence="3 4" key="1">
    <citation type="submission" date="2023-12" db="EMBL/GenBank/DDBJ databases">
        <title>Baltic Sea Cyanobacteria.</title>
        <authorList>
            <person name="Delbaje E."/>
            <person name="Fewer D.P."/>
            <person name="Shishido T.K."/>
        </authorList>
    </citation>
    <scope>NUCLEOTIDE SEQUENCE [LARGE SCALE GENOMIC DNA]</scope>
    <source>
        <strain evidence="3 4">UHCC 0370</strain>
    </source>
</reference>
<feature type="compositionally biased region" description="Polar residues" evidence="1">
    <location>
        <begin position="12"/>
        <end position="26"/>
    </location>
</feature>
<sequence>MSRTYENEKKPSQSTFSFKPTASFLQTRGFAPIQTDLDEDATPRPSGYTENLLEKIINQPSTNSSDTSVQAKPMNHLKRHLQDKRMSMIQAKLSIGEPNDKYEQEADATASKVVQQINSPTQNQSVQKQKSMEEEDELQMRPISSIQREELMEEEDEKLQMKSLVQRRENLVRGEASTDLESSIQSARSSGQSLDPNLQEKMGQAMGADFSSVKVHTDLQSDRLNQSIQAKAFTTGQDVFFRQGAYSPSSKDGQELIAHELTHVVQQSAAPINRQIDDGTVQRHPSPFVAEDEEEKIQRKPIQLQDGAVQKHPSPFMAEDEEEKIQRKPVKPQTQQPLVIQRVFKPATTTSKTHLRKNNNNKAGSKTGRNIPANSEVVVDKDKQYVENKTFGSNITWTRAVDVLPTTWDPISHPNQGGYIRDTKIQEKAYPQDSKVFITFRGDVSCKKRWHVDIGEYLDIEDSRAYAGNRIVKCGESFYRLPTGGKDLMPLNILEKTQVETAKYKLFGPSPSDPNWSIIIVQGANPLKYNTTSHVEDLNPVMTLDETTAIKEKPIKDHMETELAKDPEMQNDLLTTTTIAYKAGKDIDPINIYVKGNAEAKLYADQLASVRKGIEDLAKKNVLLQDGLEIYISSSDKPLQAAYNFGSGHIVLKSTMFNEVEMDEEKSRTEGIRGGVAKGGTFGVAHQIANQLDEPSEQNKKITLGGAVAVHEMGHVMHKLTSPAEFQKLQKGELSEEQLKRLGPAAKKVSQYAATAPGDGNKALEVVAEVFTGITYDQKYPKDVIELYKELGGAQIWKDEKDVIG</sequence>
<feature type="region of interest" description="Disordered" evidence="1">
    <location>
        <begin position="174"/>
        <end position="195"/>
    </location>
</feature>
<feature type="compositionally biased region" description="Low complexity" evidence="1">
    <location>
        <begin position="182"/>
        <end position="193"/>
    </location>
</feature>
<dbReference type="InterPro" id="IPR025295">
    <property type="entry name" value="eCIS_core_dom"/>
</dbReference>
<evidence type="ECO:0000256" key="1">
    <source>
        <dbReference type="SAM" id="MobiDB-lite"/>
    </source>
</evidence>
<feature type="compositionally biased region" description="Polar residues" evidence="1">
    <location>
        <begin position="112"/>
        <end position="129"/>
    </location>
</feature>
<feature type="region of interest" description="Disordered" evidence="1">
    <location>
        <begin position="96"/>
        <end position="160"/>
    </location>
</feature>
<protein>
    <submittedName>
        <fullName evidence="3">DUF4157 domain-containing protein</fullName>
    </submittedName>
</protein>